<sequence>MNRPSSLMLSIRTIAFAASILAWVLAAIPGRAENAIARPSARRAAPKRTPYRQKPPRRKKPAEEPSPKRETAEEDTPAPGGSDDTSDLDPSEIPLVPDPDPSPEKPAASPSAASPSAASPAATKAPGPERKELDKHDEAHETSAEEASDDEDAWTTAFGAELGLDSRLVWRGLSETRGAVVRPEANVGFYGVTLSAWGGFLLNTEGEHHALHMAAGDVAVDYPVHLTKQLRFEPAVTLLYSPERFDSGMTAEIAIDLSYRLGDFRLVNGNGIDIKDRPGAYFGTLGAAFAHDTGKRWTVDAFANVGVANATFNDEYIRRNVTAIDVAQAGVSARYHISSLFYFDLHAQISTLVAPSLRENVREPTLLIGGAAFGLDYTAGRRER</sequence>
<evidence type="ECO:0000313" key="3">
    <source>
        <dbReference type="Proteomes" id="UP001370348"/>
    </source>
</evidence>
<feature type="compositionally biased region" description="Basic and acidic residues" evidence="1">
    <location>
        <begin position="127"/>
        <end position="143"/>
    </location>
</feature>
<organism evidence="2 3">
    <name type="scientific">Pendulispora albinea</name>
    <dbReference type="NCBI Taxonomy" id="2741071"/>
    <lineage>
        <taxon>Bacteria</taxon>
        <taxon>Pseudomonadati</taxon>
        <taxon>Myxococcota</taxon>
        <taxon>Myxococcia</taxon>
        <taxon>Myxococcales</taxon>
        <taxon>Sorangiineae</taxon>
        <taxon>Pendulisporaceae</taxon>
        <taxon>Pendulispora</taxon>
    </lineage>
</organism>
<accession>A0ABZ2LMP7</accession>
<protein>
    <submittedName>
        <fullName evidence="2">Uncharacterized protein</fullName>
    </submittedName>
</protein>
<feature type="compositionally biased region" description="Basic residues" evidence="1">
    <location>
        <begin position="40"/>
        <end position="60"/>
    </location>
</feature>
<proteinExistence type="predicted"/>
<dbReference type="RefSeq" id="WP_394821649.1">
    <property type="nucleotide sequence ID" value="NZ_CP089984.1"/>
</dbReference>
<dbReference type="EMBL" id="CP089984">
    <property type="protein sequence ID" value="WXB12032.1"/>
    <property type="molecule type" value="Genomic_DNA"/>
</dbReference>
<feature type="compositionally biased region" description="Low complexity" evidence="1">
    <location>
        <begin position="105"/>
        <end position="126"/>
    </location>
</feature>
<keyword evidence="3" id="KW-1185">Reference proteome</keyword>
<feature type="compositionally biased region" description="Acidic residues" evidence="1">
    <location>
        <begin position="144"/>
        <end position="153"/>
    </location>
</feature>
<evidence type="ECO:0000256" key="1">
    <source>
        <dbReference type="SAM" id="MobiDB-lite"/>
    </source>
</evidence>
<feature type="compositionally biased region" description="Basic and acidic residues" evidence="1">
    <location>
        <begin position="61"/>
        <end position="71"/>
    </location>
</feature>
<dbReference type="Proteomes" id="UP001370348">
    <property type="component" value="Chromosome"/>
</dbReference>
<reference evidence="2 3" key="1">
    <citation type="submission" date="2021-12" db="EMBL/GenBank/DDBJ databases">
        <title>Discovery of the Pendulisporaceae a myxobacterial family with distinct sporulation behavior and unique specialized metabolism.</title>
        <authorList>
            <person name="Garcia R."/>
            <person name="Popoff A."/>
            <person name="Bader C.D."/>
            <person name="Loehr J."/>
            <person name="Walesch S."/>
            <person name="Walt C."/>
            <person name="Boldt J."/>
            <person name="Bunk B."/>
            <person name="Haeckl F.J.F.P.J."/>
            <person name="Gunesch A.P."/>
            <person name="Birkelbach J."/>
            <person name="Nuebel U."/>
            <person name="Pietschmann T."/>
            <person name="Bach T."/>
            <person name="Mueller R."/>
        </authorList>
    </citation>
    <scope>NUCLEOTIDE SEQUENCE [LARGE SCALE GENOMIC DNA]</scope>
    <source>
        <strain evidence="2 3">MSr11954</strain>
    </source>
</reference>
<feature type="region of interest" description="Disordered" evidence="1">
    <location>
        <begin position="32"/>
        <end position="153"/>
    </location>
</feature>
<name>A0ABZ2LMP7_9BACT</name>
<gene>
    <name evidence="2" type="ORF">LZC94_29780</name>
</gene>
<evidence type="ECO:0000313" key="2">
    <source>
        <dbReference type="EMBL" id="WXB12032.1"/>
    </source>
</evidence>